<dbReference type="InterPro" id="IPR020449">
    <property type="entry name" value="Tscrpt_reg_AraC-type_HTH"/>
</dbReference>
<dbReference type="GO" id="GO:0003700">
    <property type="term" value="F:DNA-binding transcription factor activity"/>
    <property type="evidence" value="ECO:0007669"/>
    <property type="project" value="InterPro"/>
</dbReference>
<reference evidence="5 6" key="1">
    <citation type="submission" date="2018-11" db="EMBL/GenBank/DDBJ databases">
        <title>Vibrio LJC006 sp. nov., isolated from seawater during the bloom of the enteromorpha.</title>
        <authorList>
            <person name="Liang J."/>
        </authorList>
    </citation>
    <scope>NUCLEOTIDE SEQUENCE [LARGE SCALE GENOMIC DNA]</scope>
    <source>
        <strain evidence="5 6">LJC006</strain>
    </source>
</reference>
<dbReference type="InterPro" id="IPR018060">
    <property type="entry name" value="HTH_AraC"/>
</dbReference>
<dbReference type="PANTHER" id="PTHR43280:SF2">
    <property type="entry name" value="HTH-TYPE TRANSCRIPTIONAL REGULATOR EXSA"/>
    <property type="match status" value="1"/>
</dbReference>
<accession>A0A3N9TFL5</accession>
<dbReference type="GO" id="GO:0043565">
    <property type="term" value="F:sequence-specific DNA binding"/>
    <property type="evidence" value="ECO:0007669"/>
    <property type="project" value="InterPro"/>
</dbReference>
<dbReference type="OrthoDB" id="5818519at2"/>
<organism evidence="5 6">
    <name type="scientific">Vibrio viridaestus</name>
    <dbReference type="NCBI Taxonomy" id="2487322"/>
    <lineage>
        <taxon>Bacteria</taxon>
        <taxon>Pseudomonadati</taxon>
        <taxon>Pseudomonadota</taxon>
        <taxon>Gammaproteobacteria</taxon>
        <taxon>Vibrionales</taxon>
        <taxon>Vibrionaceae</taxon>
        <taxon>Vibrio</taxon>
    </lineage>
</organism>
<sequence length="248" mass="28188">MFKKYLATTFGDPINDLSRNSKDAIEAYFCLVDFEQGAQQLSPSGTKIGLVRLQSDYIDARTQKTLFEYRNQGYFLLCLNNNSSALCSLYPGVWSLNFQASTSTPFRLMSAVVREIDAMNIPSMSLTSQYIKGIGKTPLTPNSILSLLYTIETQIEHELREDQIAEKYGYSVAYFSRTFHHLLGISFRDYLCRKRIALAKRLLIEQPNTKIAIVALQCGYKDLSYFNRIFKKKVGTSPGEYKKLALTS</sequence>
<dbReference type="PANTHER" id="PTHR43280">
    <property type="entry name" value="ARAC-FAMILY TRANSCRIPTIONAL REGULATOR"/>
    <property type="match status" value="1"/>
</dbReference>
<keyword evidence="6" id="KW-1185">Reference proteome</keyword>
<evidence type="ECO:0000256" key="3">
    <source>
        <dbReference type="ARBA" id="ARBA00023163"/>
    </source>
</evidence>
<keyword evidence="3" id="KW-0804">Transcription</keyword>
<dbReference type="EMBL" id="RJVQ01000004">
    <property type="protein sequence ID" value="RQW63031.1"/>
    <property type="molecule type" value="Genomic_DNA"/>
</dbReference>
<dbReference type="SUPFAM" id="SSF46689">
    <property type="entry name" value="Homeodomain-like"/>
    <property type="match status" value="2"/>
</dbReference>
<dbReference type="InterPro" id="IPR018062">
    <property type="entry name" value="HTH_AraC-typ_CS"/>
</dbReference>
<keyword evidence="2" id="KW-0238">DNA-binding</keyword>
<dbReference type="PRINTS" id="PR00032">
    <property type="entry name" value="HTHARAC"/>
</dbReference>
<evidence type="ECO:0000256" key="1">
    <source>
        <dbReference type="ARBA" id="ARBA00023015"/>
    </source>
</evidence>
<dbReference type="PROSITE" id="PS00041">
    <property type="entry name" value="HTH_ARAC_FAMILY_1"/>
    <property type="match status" value="1"/>
</dbReference>
<evidence type="ECO:0000256" key="2">
    <source>
        <dbReference type="ARBA" id="ARBA00023125"/>
    </source>
</evidence>
<dbReference type="AlphaFoldDB" id="A0A3N9TFL5"/>
<feature type="domain" description="HTH araC/xylS-type" evidence="4">
    <location>
        <begin position="145"/>
        <end position="244"/>
    </location>
</feature>
<dbReference type="Proteomes" id="UP000281112">
    <property type="component" value="Unassembled WGS sequence"/>
</dbReference>
<dbReference type="Gene3D" id="1.10.10.60">
    <property type="entry name" value="Homeodomain-like"/>
    <property type="match status" value="2"/>
</dbReference>
<dbReference type="PROSITE" id="PS01124">
    <property type="entry name" value="HTH_ARAC_FAMILY_2"/>
    <property type="match status" value="1"/>
</dbReference>
<name>A0A3N9TFL5_9VIBR</name>
<proteinExistence type="predicted"/>
<gene>
    <name evidence="5" type="ORF">EES38_12005</name>
</gene>
<dbReference type="Pfam" id="PF12833">
    <property type="entry name" value="HTH_18"/>
    <property type="match status" value="1"/>
</dbReference>
<evidence type="ECO:0000313" key="5">
    <source>
        <dbReference type="EMBL" id="RQW63031.1"/>
    </source>
</evidence>
<keyword evidence="1" id="KW-0805">Transcription regulation</keyword>
<dbReference type="InterPro" id="IPR009057">
    <property type="entry name" value="Homeodomain-like_sf"/>
</dbReference>
<comment type="caution">
    <text evidence="5">The sequence shown here is derived from an EMBL/GenBank/DDBJ whole genome shotgun (WGS) entry which is preliminary data.</text>
</comment>
<evidence type="ECO:0000259" key="4">
    <source>
        <dbReference type="PROSITE" id="PS01124"/>
    </source>
</evidence>
<protein>
    <submittedName>
        <fullName evidence="5">AraC family transcriptional regulator</fullName>
    </submittedName>
</protein>
<dbReference type="SMART" id="SM00342">
    <property type="entry name" value="HTH_ARAC"/>
    <property type="match status" value="1"/>
</dbReference>
<evidence type="ECO:0000313" key="6">
    <source>
        <dbReference type="Proteomes" id="UP000281112"/>
    </source>
</evidence>